<dbReference type="InterPro" id="IPR036259">
    <property type="entry name" value="MFS_trans_sf"/>
</dbReference>
<feature type="transmembrane region" description="Helical" evidence="10">
    <location>
        <begin position="6"/>
        <end position="27"/>
    </location>
</feature>
<feature type="transmembrane region" description="Helical" evidence="10">
    <location>
        <begin position="938"/>
        <end position="957"/>
    </location>
</feature>
<evidence type="ECO:0000256" key="3">
    <source>
        <dbReference type="ARBA" id="ARBA00022692"/>
    </source>
</evidence>
<dbReference type="OrthoDB" id="196103at2759"/>
<evidence type="ECO:0000313" key="11">
    <source>
        <dbReference type="EMBL" id="PFX16407.1"/>
    </source>
</evidence>
<dbReference type="GO" id="GO:0016020">
    <property type="term" value="C:membrane"/>
    <property type="evidence" value="ECO:0007669"/>
    <property type="project" value="UniProtKB-SubCell"/>
</dbReference>
<reference evidence="12" key="1">
    <citation type="journal article" date="2017" name="bioRxiv">
        <title>Comparative analysis of the genomes of Stylophora pistillata and Acropora digitifera provides evidence for extensive differences between species of corals.</title>
        <authorList>
            <person name="Voolstra C.R."/>
            <person name="Li Y."/>
            <person name="Liew Y.J."/>
            <person name="Baumgarten S."/>
            <person name="Zoccola D."/>
            <person name="Flot J.-F."/>
            <person name="Tambutte S."/>
            <person name="Allemand D."/>
            <person name="Aranda M."/>
        </authorList>
    </citation>
    <scope>NUCLEOTIDE SEQUENCE [LARGE SCALE GENOMIC DNA]</scope>
</reference>
<gene>
    <name evidence="11" type="primary">MFSD11</name>
    <name evidence="11" type="ORF">AWC38_SpisGene19322</name>
</gene>
<dbReference type="InterPro" id="IPR010291">
    <property type="entry name" value="Ion_channel_UNC-93"/>
</dbReference>
<keyword evidence="5 10" id="KW-0472">Membrane</keyword>
<feature type="coiled-coil region" evidence="9">
    <location>
        <begin position="543"/>
        <end position="636"/>
    </location>
</feature>
<keyword evidence="4 10" id="KW-1133">Transmembrane helix</keyword>
<organism evidence="11 12">
    <name type="scientific">Stylophora pistillata</name>
    <name type="common">Smooth cauliflower coral</name>
    <dbReference type="NCBI Taxonomy" id="50429"/>
    <lineage>
        <taxon>Eukaryota</taxon>
        <taxon>Metazoa</taxon>
        <taxon>Cnidaria</taxon>
        <taxon>Anthozoa</taxon>
        <taxon>Hexacorallia</taxon>
        <taxon>Scleractinia</taxon>
        <taxon>Astrocoeniina</taxon>
        <taxon>Pocilloporidae</taxon>
        <taxon>Stylophora</taxon>
    </lineage>
</organism>
<evidence type="ECO:0000313" key="12">
    <source>
        <dbReference type="Proteomes" id="UP000225706"/>
    </source>
</evidence>
<dbReference type="SUPFAM" id="SSF103473">
    <property type="entry name" value="MFS general substrate transporter"/>
    <property type="match status" value="1"/>
</dbReference>
<feature type="transmembrane region" description="Helical" evidence="10">
    <location>
        <begin position="691"/>
        <end position="710"/>
    </location>
</feature>
<feature type="transmembrane region" description="Helical" evidence="10">
    <location>
        <begin position="913"/>
        <end position="932"/>
    </location>
</feature>
<comment type="subcellular location">
    <subcellularLocation>
        <location evidence="1">Membrane</location>
        <topology evidence="1">Multi-pass membrane protein</topology>
    </subcellularLocation>
</comment>
<name>A0A2B4RJ73_STYPI</name>
<dbReference type="STRING" id="50429.A0A2B4RJ73"/>
<keyword evidence="3 10" id="KW-0812">Transmembrane</keyword>
<evidence type="ECO:0000256" key="5">
    <source>
        <dbReference type="ARBA" id="ARBA00023136"/>
    </source>
</evidence>
<protein>
    <recommendedName>
        <fullName evidence="7">UNC93-like protein MFSD11</fullName>
    </recommendedName>
    <alternativeName>
        <fullName evidence="8">Major facilitator superfamily domain-containing protein 11</fullName>
    </alternativeName>
</protein>
<keyword evidence="9" id="KW-0175">Coiled coil</keyword>
<dbReference type="Pfam" id="PF05978">
    <property type="entry name" value="UNC-93"/>
    <property type="match status" value="2"/>
</dbReference>
<feature type="transmembrane region" description="Helical" evidence="10">
    <location>
        <begin position="798"/>
        <end position="820"/>
    </location>
</feature>
<evidence type="ECO:0000256" key="6">
    <source>
        <dbReference type="ARBA" id="ARBA00023180"/>
    </source>
</evidence>
<feature type="transmembrane region" description="Helical" evidence="10">
    <location>
        <begin position="878"/>
        <end position="901"/>
    </location>
</feature>
<feature type="transmembrane region" description="Helical" evidence="10">
    <location>
        <begin position="832"/>
        <end position="851"/>
    </location>
</feature>
<evidence type="ECO:0000256" key="1">
    <source>
        <dbReference type="ARBA" id="ARBA00004141"/>
    </source>
</evidence>
<dbReference type="Proteomes" id="UP000225706">
    <property type="component" value="Unassembled WGS sequence"/>
</dbReference>
<evidence type="ECO:0000256" key="10">
    <source>
        <dbReference type="SAM" id="Phobius"/>
    </source>
</evidence>
<keyword evidence="12" id="KW-1185">Reference proteome</keyword>
<feature type="transmembrane region" description="Helical" evidence="10">
    <location>
        <begin position="761"/>
        <end position="778"/>
    </location>
</feature>
<accession>A0A2B4RJ73</accession>
<dbReference type="PANTHER" id="PTHR23294:SF0">
    <property type="entry name" value="UNC93-LIKE PROTEIN MFSD11"/>
    <property type="match status" value="1"/>
</dbReference>
<comment type="caution">
    <text evidence="11">The sequence shown here is derived from an EMBL/GenBank/DDBJ whole genome shotgun (WGS) entry which is preliminary data.</text>
</comment>
<dbReference type="AlphaFoldDB" id="A0A2B4RJ73"/>
<evidence type="ECO:0000256" key="8">
    <source>
        <dbReference type="ARBA" id="ARBA00041910"/>
    </source>
</evidence>
<keyword evidence="6" id="KW-0325">Glycoprotein</keyword>
<evidence type="ECO:0000256" key="9">
    <source>
        <dbReference type="SAM" id="Coils"/>
    </source>
</evidence>
<sequence>MANDVGMWNVLVMGFSFMFMFTAFQTTSMIEPTVLQNFTGNKNDEKNISGYLSQGIIYAVFALANWLAPSFVGIFGPRVSMIVGGICYALFIASLIEPIAWSVYLGSVVIGYGASTDDLLEKIVSYLDSIKIQKSNILQLSMDGPNVNWKLHELFQELISEVDENAPILVNVGSCGLHIVHNAFKAGSKASTWSIQEVLSSLHWLFVDSPARREDYTEITSSVVFPIKYCKHRWLENLPVVVRAQEIWKEVTLYVTTVQRSSKYSVPTSKSYKTIRDSTQDPLMPLKFAAFESVAKQLQPFLGASSAVKLLKIDFKKRENCLDVEKLDVGFVAATKLKELQAAKKISDRQTYEFRKEFQSFLRATVGKLIEKTPIAYSLARNLCCLDPIHIVTEKEASCARFKIVLKKLVECKRVDIHDCDILLSQYSEFTERATQVHKSEFEDFDFTDQRLDAFLQKHIGLVGSLSKLWDVVKFLLCLSHGQGSVERGFSVNRQLMIENMKETTFVAQRTIHDHILSIDGLDKLVISNELLTSAKAGRQRYHAHLEQQRQLAENVAKSHKRKSVDEAKADFQKKKKRLETEITTLQFDADKLAKEAEVKRQLVLLTESNALRNAAKEKKIELENLNKELEELIWTGQGTFLTMNSNPETISRNSGIFWALLQCSLLFGNMYVYFQFKTQIGGISDSVRKTVYTVFTTVCGLGICLLFLLRRPSSLPSEVTENENDERELSQNIRRRPNSEKRGALESLKVAVRLFFTKDMFFLSLCFAYTGLELTFFSGVYGTCVGNTLAFPNSKRLIGLVGMLIGCGEITGGLIFGIFGKRSNKFGREPIVLFGALVHWICFLLVFFNIPDHTPLREESAGTEEYHVFPGGPNLPVAVLCGFLLGLGDSSFNTQIYAILGSLYEKDSAPAFALFKFVQSLTAAIGFFYSLELVLKWQLLILVVSSFFGTIGFFLVEWKARRAANQGYVPISS</sequence>
<proteinExistence type="inferred from homology"/>
<evidence type="ECO:0000256" key="2">
    <source>
        <dbReference type="ARBA" id="ARBA00009172"/>
    </source>
</evidence>
<evidence type="ECO:0000256" key="7">
    <source>
        <dbReference type="ARBA" id="ARBA00040302"/>
    </source>
</evidence>
<dbReference type="InterPro" id="IPR051617">
    <property type="entry name" value="UNC-93-like_regulator"/>
</dbReference>
<comment type="similarity">
    <text evidence="2">Belongs to the unc-93 family.</text>
</comment>
<feature type="transmembrane region" description="Helical" evidence="10">
    <location>
        <begin position="48"/>
        <end position="68"/>
    </location>
</feature>
<dbReference type="EMBL" id="LSMT01000549">
    <property type="protein sequence ID" value="PFX16407.1"/>
    <property type="molecule type" value="Genomic_DNA"/>
</dbReference>
<evidence type="ECO:0000256" key="4">
    <source>
        <dbReference type="ARBA" id="ARBA00022989"/>
    </source>
</evidence>
<dbReference type="Gene3D" id="1.20.1250.20">
    <property type="entry name" value="MFS general substrate transporter like domains"/>
    <property type="match status" value="1"/>
</dbReference>
<feature type="transmembrane region" description="Helical" evidence="10">
    <location>
        <begin position="74"/>
        <end position="96"/>
    </location>
</feature>
<dbReference type="PANTHER" id="PTHR23294">
    <property type="entry name" value="ET TRANSLATION PRODUCT-RELATED"/>
    <property type="match status" value="1"/>
</dbReference>